<dbReference type="InterPro" id="IPR000914">
    <property type="entry name" value="SBP_5_dom"/>
</dbReference>
<comment type="subcellular location">
    <subcellularLocation>
        <location evidence="1">Cell envelope</location>
    </subcellularLocation>
</comment>
<dbReference type="EMBL" id="CP154858">
    <property type="protein sequence ID" value="XDT73969.1"/>
    <property type="molecule type" value="Genomic_DNA"/>
</dbReference>
<dbReference type="GO" id="GO:0030288">
    <property type="term" value="C:outer membrane-bounded periplasmic space"/>
    <property type="evidence" value="ECO:0007669"/>
    <property type="project" value="TreeGrafter"/>
</dbReference>
<dbReference type="FunFam" id="3.10.105.10:FF:000001">
    <property type="entry name" value="Oligopeptide ABC transporter, oligopeptide-binding protein"/>
    <property type="match status" value="1"/>
</dbReference>
<evidence type="ECO:0000256" key="2">
    <source>
        <dbReference type="ARBA" id="ARBA00005695"/>
    </source>
</evidence>
<evidence type="ECO:0000313" key="6">
    <source>
        <dbReference type="EMBL" id="XDT73969.1"/>
    </source>
</evidence>
<gene>
    <name evidence="6" type="ORF">AAIA72_08360</name>
</gene>
<dbReference type="CDD" id="cd08504">
    <property type="entry name" value="PBP2_OppA"/>
    <property type="match status" value="1"/>
</dbReference>
<keyword evidence="4" id="KW-0732">Signal</keyword>
<dbReference type="AlphaFoldDB" id="A0AB39V188"/>
<sequence>MNTGKLPVDQLGVKALDDKTLKIELVGPAPYFLSLLTHYTAYPLPAHVVEKYGKDWTKPEHMVSNGPYTLVEWLPNTHVKLAKNPKFYDAANVAIDEIIYYPQEDRAAVLKRFRAGEVDITRDFPSDQIDWLRKNLPEETRIAPYLGTYYYPINTAKAPFNDVRVRKALSMAVNREILTEKVLKTGEIPAYSFVPPGTANYGEPAYVDWKGLSFGERIRQAKALLAEAGFGPDNPLKFQLRYNTSENHKRIAIAVAQMWKQLGVQVELFNSEVKVHYADLKQGNFDVARAGWIADYNDAQNFLYLLETRTGANNYGRYSNPEFDRLMMEAEKTADLKKRADLMRKAEALAMADQPIIPIYYYVSKNLVSKRVQGWQDAVNDIHRARWMSLK</sequence>
<reference evidence="6" key="1">
    <citation type="submission" date="2024-05" db="EMBL/GenBank/DDBJ databases">
        <title>Genome sequencing of novel strain.</title>
        <authorList>
            <person name="Ganbat D."/>
            <person name="Ganbat S."/>
            <person name="Lee S.-J."/>
        </authorList>
    </citation>
    <scope>NUCLEOTIDE SEQUENCE</scope>
    <source>
        <strain evidence="6">SMD15-11</strain>
    </source>
</reference>
<accession>A0AB39V188</accession>
<comment type="similarity">
    <text evidence="2">Belongs to the bacterial solute-binding protein 5 family.</text>
</comment>
<dbReference type="PANTHER" id="PTHR30290">
    <property type="entry name" value="PERIPLASMIC BINDING COMPONENT OF ABC TRANSPORTER"/>
    <property type="match status" value="1"/>
</dbReference>
<proteinExistence type="inferred from homology"/>
<dbReference type="GO" id="GO:1904680">
    <property type="term" value="F:peptide transmembrane transporter activity"/>
    <property type="evidence" value="ECO:0007669"/>
    <property type="project" value="TreeGrafter"/>
</dbReference>
<dbReference type="PANTHER" id="PTHR30290:SF10">
    <property type="entry name" value="PERIPLASMIC OLIGOPEPTIDE-BINDING PROTEIN-RELATED"/>
    <property type="match status" value="1"/>
</dbReference>
<dbReference type="GO" id="GO:0015833">
    <property type="term" value="P:peptide transport"/>
    <property type="evidence" value="ECO:0007669"/>
    <property type="project" value="TreeGrafter"/>
</dbReference>
<organism evidence="6">
    <name type="scientific">Thermohahella caldifontis</name>
    <dbReference type="NCBI Taxonomy" id="3142973"/>
    <lineage>
        <taxon>Bacteria</taxon>
        <taxon>Pseudomonadati</taxon>
        <taxon>Pseudomonadota</taxon>
        <taxon>Gammaproteobacteria</taxon>
        <taxon>Oceanospirillales</taxon>
        <taxon>Hahellaceae</taxon>
        <taxon>Thermohahella</taxon>
    </lineage>
</organism>
<dbReference type="Pfam" id="PF00496">
    <property type="entry name" value="SBP_bac_5"/>
    <property type="match status" value="1"/>
</dbReference>
<protein>
    <submittedName>
        <fullName evidence="6">Peptide ABC transporter substrate-binding protein</fullName>
    </submittedName>
</protein>
<evidence type="ECO:0000256" key="4">
    <source>
        <dbReference type="ARBA" id="ARBA00022729"/>
    </source>
</evidence>
<evidence type="ECO:0000259" key="5">
    <source>
        <dbReference type="Pfam" id="PF00496"/>
    </source>
</evidence>
<dbReference type="Gene3D" id="3.10.105.10">
    <property type="entry name" value="Dipeptide-binding Protein, Domain 3"/>
    <property type="match status" value="1"/>
</dbReference>
<dbReference type="Gene3D" id="3.90.76.10">
    <property type="entry name" value="Dipeptide-binding Protein, Domain 1"/>
    <property type="match status" value="1"/>
</dbReference>
<dbReference type="Gene3D" id="3.40.190.10">
    <property type="entry name" value="Periplasmic binding protein-like II"/>
    <property type="match status" value="1"/>
</dbReference>
<evidence type="ECO:0000256" key="3">
    <source>
        <dbReference type="ARBA" id="ARBA00022448"/>
    </source>
</evidence>
<dbReference type="SUPFAM" id="SSF53850">
    <property type="entry name" value="Periplasmic binding protein-like II"/>
    <property type="match status" value="1"/>
</dbReference>
<dbReference type="RefSeq" id="WP_369602943.1">
    <property type="nucleotide sequence ID" value="NZ_CP154858.1"/>
</dbReference>
<name>A0AB39V188_9GAMM</name>
<evidence type="ECO:0000256" key="1">
    <source>
        <dbReference type="ARBA" id="ARBA00004196"/>
    </source>
</evidence>
<dbReference type="InterPro" id="IPR039424">
    <property type="entry name" value="SBP_5"/>
</dbReference>
<keyword evidence="3" id="KW-0813">Transport</keyword>
<feature type="domain" description="Solute-binding protein family 5" evidence="5">
    <location>
        <begin position="9"/>
        <end position="313"/>
    </location>
</feature>
<dbReference type="KEGG" id="tcd:AAIA72_08360"/>